<evidence type="ECO:0000313" key="2">
    <source>
        <dbReference type="EMBL" id="CAA0102632.1"/>
    </source>
</evidence>
<sequence>MGASITPENLTVRYATPPNSEPNLTTINRLVLIRARRYRVAVRMLTEGQQVTLDIARPQCRPRNEHDPDHRYRARHQQASRGRFPTDREGQYGCHEGKCRVDDQNVCDRRHREGGDVAEHCGGGEAGGQAEAPVETHRFRRPCDGDGNKAKAGEERTPQDQIPKPKINCAYEQASKAPEHGSCANQYQTVDAPFSTLFLWPLHLRNRTRSGQTRRQ</sequence>
<dbReference type="EMBL" id="CACSAS010000001">
    <property type="protein sequence ID" value="CAA0102632.1"/>
    <property type="molecule type" value="Genomic_DNA"/>
</dbReference>
<evidence type="ECO:0000256" key="1">
    <source>
        <dbReference type="SAM" id="MobiDB-lite"/>
    </source>
</evidence>
<organism evidence="2 3">
    <name type="scientific">Starkeya nomas</name>
    <dbReference type="NCBI Taxonomy" id="2666134"/>
    <lineage>
        <taxon>Bacteria</taxon>
        <taxon>Pseudomonadati</taxon>
        <taxon>Pseudomonadota</taxon>
        <taxon>Alphaproteobacteria</taxon>
        <taxon>Hyphomicrobiales</taxon>
        <taxon>Xanthobacteraceae</taxon>
        <taxon>Starkeya</taxon>
    </lineage>
</organism>
<keyword evidence="3" id="KW-1185">Reference proteome</keyword>
<evidence type="ECO:0000313" key="3">
    <source>
        <dbReference type="Proteomes" id="UP000433050"/>
    </source>
</evidence>
<protein>
    <submittedName>
        <fullName evidence="2">Uncharacterized protein</fullName>
    </submittedName>
</protein>
<feature type="region of interest" description="Disordered" evidence="1">
    <location>
        <begin position="60"/>
        <end position="90"/>
    </location>
</feature>
<dbReference type="Proteomes" id="UP000433050">
    <property type="component" value="Unassembled WGS sequence"/>
</dbReference>
<proteinExistence type="predicted"/>
<accession>A0A5S9PFV0</accession>
<feature type="compositionally biased region" description="Basic and acidic residues" evidence="1">
    <location>
        <begin position="62"/>
        <end position="71"/>
    </location>
</feature>
<reference evidence="2 3" key="1">
    <citation type="submission" date="2019-12" db="EMBL/GenBank/DDBJ databases">
        <authorList>
            <person name="Reyes-Prieto M."/>
        </authorList>
    </citation>
    <scope>NUCLEOTIDE SEQUENCE [LARGE SCALE GENOMIC DNA]</scope>
    <source>
        <strain evidence="2">HF14-78462</strain>
    </source>
</reference>
<name>A0A5S9PFV0_9HYPH</name>
<feature type="region of interest" description="Disordered" evidence="1">
    <location>
        <begin position="116"/>
        <end position="164"/>
    </location>
</feature>
<gene>
    <name evidence="2" type="ORF">STARVERO_02915</name>
</gene>
<feature type="compositionally biased region" description="Basic and acidic residues" evidence="1">
    <location>
        <begin position="134"/>
        <end position="158"/>
    </location>
</feature>
<dbReference type="AlphaFoldDB" id="A0A5S9PFV0"/>